<dbReference type="AlphaFoldDB" id="A0A9D9N1E4"/>
<gene>
    <name evidence="3" type="ORF">IAA81_00210</name>
</gene>
<dbReference type="EMBL" id="JADIMM010000004">
    <property type="protein sequence ID" value="MBO8456635.1"/>
    <property type="molecule type" value="Genomic_DNA"/>
</dbReference>
<keyword evidence="1" id="KW-1133">Transmembrane helix</keyword>
<name>A0A9D9N1E4_9SPIR</name>
<feature type="signal peptide" evidence="2">
    <location>
        <begin position="1"/>
        <end position="18"/>
    </location>
</feature>
<reference evidence="3" key="1">
    <citation type="submission" date="2020-10" db="EMBL/GenBank/DDBJ databases">
        <authorList>
            <person name="Gilroy R."/>
        </authorList>
    </citation>
    <scope>NUCLEOTIDE SEQUENCE</scope>
    <source>
        <strain evidence="3">10532</strain>
    </source>
</reference>
<feature type="chain" id="PRO_5039095997" evidence="2">
    <location>
        <begin position="19"/>
        <end position="165"/>
    </location>
</feature>
<dbReference type="Proteomes" id="UP000823638">
    <property type="component" value="Unassembled WGS sequence"/>
</dbReference>
<evidence type="ECO:0000313" key="3">
    <source>
        <dbReference type="EMBL" id="MBO8456635.1"/>
    </source>
</evidence>
<proteinExistence type="predicted"/>
<accession>A0A9D9N1E4</accession>
<keyword evidence="2" id="KW-0732">Signal</keyword>
<keyword evidence="1" id="KW-0472">Membrane</keyword>
<evidence type="ECO:0000313" key="4">
    <source>
        <dbReference type="Proteomes" id="UP000823638"/>
    </source>
</evidence>
<evidence type="ECO:0000256" key="1">
    <source>
        <dbReference type="SAM" id="Phobius"/>
    </source>
</evidence>
<feature type="transmembrane region" description="Helical" evidence="1">
    <location>
        <begin position="70"/>
        <end position="91"/>
    </location>
</feature>
<evidence type="ECO:0000256" key="2">
    <source>
        <dbReference type="SAM" id="SignalP"/>
    </source>
</evidence>
<reference evidence="3" key="2">
    <citation type="journal article" date="2021" name="PeerJ">
        <title>Extensive microbial diversity within the chicken gut microbiome revealed by metagenomics and culture.</title>
        <authorList>
            <person name="Gilroy R."/>
            <person name="Ravi A."/>
            <person name="Getino M."/>
            <person name="Pursley I."/>
            <person name="Horton D.L."/>
            <person name="Alikhan N.F."/>
            <person name="Baker D."/>
            <person name="Gharbi K."/>
            <person name="Hall N."/>
            <person name="Watson M."/>
            <person name="Adriaenssens E.M."/>
            <person name="Foster-Nyarko E."/>
            <person name="Jarju S."/>
            <person name="Secka A."/>
            <person name="Antonio M."/>
            <person name="Oren A."/>
            <person name="Chaudhuri R.R."/>
            <person name="La Ragione R."/>
            <person name="Hildebrand F."/>
            <person name="Pallen M.J."/>
        </authorList>
    </citation>
    <scope>NUCLEOTIDE SEQUENCE</scope>
    <source>
        <strain evidence="3">10532</strain>
    </source>
</reference>
<organism evidence="3 4">
    <name type="scientific">Candidatus Gallitreponema excrementavium</name>
    <dbReference type="NCBI Taxonomy" id="2840840"/>
    <lineage>
        <taxon>Bacteria</taxon>
        <taxon>Pseudomonadati</taxon>
        <taxon>Spirochaetota</taxon>
        <taxon>Spirochaetia</taxon>
        <taxon>Spirochaetales</taxon>
        <taxon>Candidatus Gallitreponema</taxon>
    </lineage>
</organism>
<feature type="transmembrane region" description="Helical" evidence="1">
    <location>
        <begin position="103"/>
        <end position="128"/>
    </location>
</feature>
<keyword evidence="1" id="KW-0812">Transmembrane</keyword>
<comment type="caution">
    <text evidence="3">The sequence shown here is derived from an EMBL/GenBank/DDBJ whole genome shotgun (WGS) entry which is preliminary data.</text>
</comment>
<sequence>MKHIIFFLFLVCVTSVKAQECDSYSITSLPSQSFTYKMDERATVICRDSLHSSLSFDYKQTKEWKKFKRLRAYGWTALGVGSVMVCMGTIICSVGTGLTGNDVGAMIVFPCTGAALVATSIPMLTIAYKNRRKAKSFSFTTSSLSVDLPNGSRQAQPALGLCLNF</sequence>
<protein>
    <submittedName>
        <fullName evidence="3">Uncharacterized protein</fullName>
    </submittedName>
</protein>